<protein>
    <recommendedName>
        <fullName evidence="7">Beta-catenin-like protein 1 N-terminal domain-containing protein</fullName>
    </recommendedName>
</protein>
<feature type="region of interest" description="Disordered" evidence="6">
    <location>
        <begin position="68"/>
        <end position="89"/>
    </location>
</feature>
<organism evidence="8 9">
    <name type="scientific">Dispira parvispora</name>
    <dbReference type="NCBI Taxonomy" id="1520584"/>
    <lineage>
        <taxon>Eukaryota</taxon>
        <taxon>Fungi</taxon>
        <taxon>Fungi incertae sedis</taxon>
        <taxon>Zoopagomycota</taxon>
        <taxon>Kickxellomycotina</taxon>
        <taxon>Dimargaritomycetes</taxon>
        <taxon>Dimargaritales</taxon>
        <taxon>Dimargaritaceae</taxon>
        <taxon>Dispira</taxon>
    </lineage>
</organism>
<proteinExistence type="predicted"/>
<accession>A0A9W8AWU2</accession>
<dbReference type="GO" id="GO:0010467">
    <property type="term" value="P:gene expression"/>
    <property type="evidence" value="ECO:0007669"/>
    <property type="project" value="UniProtKB-ARBA"/>
</dbReference>
<keyword evidence="3" id="KW-0677">Repeat</keyword>
<reference evidence="8" key="1">
    <citation type="submission" date="2022-07" db="EMBL/GenBank/DDBJ databases">
        <title>Phylogenomic reconstructions and comparative analyses of Kickxellomycotina fungi.</title>
        <authorList>
            <person name="Reynolds N.K."/>
            <person name="Stajich J.E."/>
            <person name="Barry K."/>
            <person name="Grigoriev I.V."/>
            <person name="Crous P."/>
            <person name="Smith M.E."/>
        </authorList>
    </citation>
    <scope>NUCLEOTIDE SEQUENCE</scope>
    <source>
        <strain evidence="8">RSA 1196</strain>
    </source>
</reference>
<evidence type="ECO:0000256" key="4">
    <source>
        <dbReference type="ARBA" id="ARBA00023054"/>
    </source>
</evidence>
<dbReference type="PANTHER" id="PTHR14978:SF0">
    <property type="entry name" value="BETA-CATENIN-LIKE PROTEIN 1"/>
    <property type="match status" value="1"/>
</dbReference>
<dbReference type="SMART" id="SM01156">
    <property type="entry name" value="DUF1716"/>
    <property type="match status" value="1"/>
</dbReference>
<feature type="domain" description="Beta-catenin-like protein 1 N-terminal" evidence="7">
    <location>
        <begin position="51"/>
        <end position="179"/>
    </location>
</feature>
<dbReference type="PANTHER" id="PTHR14978">
    <property type="entry name" value="BETA-CATENIN-LIKE PROTEIN 1 NUCLEAR ASSOCIATED PROTEIN"/>
    <property type="match status" value="1"/>
</dbReference>
<dbReference type="OrthoDB" id="1898821at2759"/>
<sequence>MLPFLPPPKRKPSTIDPNEHLPRRLRTQSPPPPSSPSDVDDEGGRFFADGLSHEQREILTIVDELDTPEDPHAVGASNGAPLPLGSRLGQPPDLTTQGIRRLITQLEKAIHKNQELRVKHADVPARFMESEVELDQVLTRFLDLTQAPQRLPDLIQFQAIPLLVSLLTHENTDIAATVVRIFNEWTDEDTFTNFTMDSSETLPEIDGLTVEEAIVRERTAEQASQAVVRVMQEVAANQGLELLVQNLARLTEDTGDDAQTVFQTLGIIENLTNLDSNLVERLTATPEFYPWLIRILSKRPVTSNVQTASEILVILLQSSRVQQLRWGQHQGIDCLLRALAPYRKRDPASADEEEFMENLFDALCLSITEPELKYVFLKDEGLELMLFLLREQRLSRTRALKVLNYATSSDYRISQMLVARFLDRSGLVPLIKLLMQKGQKEYRKKYKQFSPADEEEHTICVLAALLKHTQPATLDRWRIIHKFMERGMERMDRLVELHWQYVHKLTPVDREIAQERQAWQADGEEIDEDMETEFYTRRLVEGGLFTLQHVDICLLYLCWEEPSIRKHVSMLFKRRGKSLNEFAVYVRDYLAHAAEDDLTEEDSSQTATGAENETGEDTLEKERHSVRRSYHRSLRHLLDNLSS</sequence>
<comment type="subcellular location">
    <subcellularLocation>
        <location evidence="1">Nucleus</location>
    </subcellularLocation>
</comment>
<dbReference type="SUPFAM" id="SSF48371">
    <property type="entry name" value="ARM repeat"/>
    <property type="match status" value="1"/>
</dbReference>
<feature type="region of interest" description="Disordered" evidence="6">
    <location>
        <begin position="1"/>
        <end position="47"/>
    </location>
</feature>
<name>A0A9W8AWU2_9FUNG</name>
<evidence type="ECO:0000256" key="1">
    <source>
        <dbReference type="ARBA" id="ARBA00004123"/>
    </source>
</evidence>
<keyword evidence="9" id="KW-1185">Reference proteome</keyword>
<dbReference type="Gene3D" id="1.25.10.10">
    <property type="entry name" value="Leucine-rich Repeat Variant"/>
    <property type="match status" value="1"/>
</dbReference>
<feature type="region of interest" description="Disordered" evidence="6">
    <location>
        <begin position="596"/>
        <end position="628"/>
    </location>
</feature>
<evidence type="ECO:0000256" key="3">
    <source>
        <dbReference type="ARBA" id="ARBA00022737"/>
    </source>
</evidence>
<dbReference type="InterPro" id="IPR016024">
    <property type="entry name" value="ARM-type_fold"/>
</dbReference>
<dbReference type="Pfam" id="PF08216">
    <property type="entry name" value="CTNNBL"/>
    <property type="match status" value="1"/>
</dbReference>
<evidence type="ECO:0000313" key="8">
    <source>
        <dbReference type="EMBL" id="KAJ1967313.1"/>
    </source>
</evidence>
<evidence type="ECO:0000259" key="7">
    <source>
        <dbReference type="SMART" id="SM01156"/>
    </source>
</evidence>
<keyword evidence="5" id="KW-0539">Nucleus</keyword>
<comment type="caution">
    <text evidence="8">The sequence shown here is derived from an EMBL/GenBank/DDBJ whole genome shotgun (WGS) entry which is preliminary data.</text>
</comment>
<dbReference type="InterPro" id="IPR011989">
    <property type="entry name" value="ARM-like"/>
</dbReference>
<dbReference type="Proteomes" id="UP001150925">
    <property type="component" value="Unassembled WGS sequence"/>
</dbReference>
<dbReference type="FunFam" id="1.25.10.10:FF:001136">
    <property type="entry name" value="Beta-catenin-like protein 1"/>
    <property type="match status" value="1"/>
</dbReference>
<dbReference type="AlphaFoldDB" id="A0A9W8AWU2"/>
<dbReference type="EMBL" id="JANBPY010000358">
    <property type="protein sequence ID" value="KAJ1967313.1"/>
    <property type="molecule type" value="Genomic_DNA"/>
</dbReference>
<evidence type="ECO:0000256" key="2">
    <source>
        <dbReference type="ARBA" id="ARBA00022553"/>
    </source>
</evidence>
<gene>
    <name evidence="8" type="ORF">IWQ62_001937</name>
</gene>
<keyword evidence="4" id="KW-0175">Coiled coil</keyword>
<evidence type="ECO:0000313" key="9">
    <source>
        <dbReference type="Proteomes" id="UP001150925"/>
    </source>
</evidence>
<keyword evidence="2" id="KW-0597">Phosphoprotein</keyword>
<evidence type="ECO:0000256" key="6">
    <source>
        <dbReference type="SAM" id="MobiDB-lite"/>
    </source>
</evidence>
<dbReference type="GO" id="GO:0005681">
    <property type="term" value="C:spliceosomal complex"/>
    <property type="evidence" value="ECO:0007669"/>
    <property type="project" value="TreeGrafter"/>
</dbReference>
<evidence type="ECO:0000256" key="5">
    <source>
        <dbReference type="ARBA" id="ARBA00023242"/>
    </source>
</evidence>
<dbReference type="InterPro" id="IPR013180">
    <property type="entry name" value="CTNNBL1_N"/>
</dbReference>
<dbReference type="InterPro" id="IPR039678">
    <property type="entry name" value="CTNNBL1"/>
</dbReference>